<dbReference type="OrthoDB" id="2121319at2759"/>
<accession>A0A9N9FNC1</accession>
<name>A0A9N9FNC1_9GLOM</name>
<feature type="coiled-coil region" evidence="1">
    <location>
        <begin position="25"/>
        <end position="87"/>
    </location>
</feature>
<gene>
    <name evidence="3" type="ORF">ALEPTO_LOCUS5760</name>
</gene>
<dbReference type="Proteomes" id="UP000789508">
    <property type="component" value="Unassembled WGS sequence"/>
</dbReference>
<feature type="region of interest" description="Disordered" evidence="2">
    <location>
        <begin position="262"/>
        <end position="316"/>
    </location>
</feature>
<evidence type="ECO:0000313" key="4">
    <source>
        <dbReference type="Proteomes" id="UP000789508"/>
    </source>
</evidence>
<feature type="region of interest" description="Disordered" evidence="2">
    <location>
        <begin position="124"/>
        <end position="175"/>
    </location>
</feature>
<keyword evidence="1" id="KW-0175">Coiled coil</keyword>
<protein>
    <submittedName>
        <fullName evidence="3">1834_t:CDS:1</fullName>
    </submittedName>
</protein>
<sequence>MSVPNSIENSPPSPTTTLHNAIREIKILKSTIKEQDQFINRLKNELERAKTATTDQININKSQARRIALLETELEKVKRSLEDVNEGFQLLLHEKTMKGDFMLNPIMQHHEANNNSRQKLIDNLKESPTNDDSTTNRNGASIKPEKKSRPKSPATDLAAELERAPAGNVNNTPFGKRVEKENDQIVDVETLLEENKSLKDSYNTIKNYLQKILNRIMEEEGFEQVISADWTKRAPSNSSQAATIFSNPHTLSKPLNTKKLEHRKTLSGPFRLPATEQQQPIRRTPRQNSSSDAAPRKRWSLWWNNNGKQQTEIKKEDPYMRPMILVQETEKAKE</sequence>
<proteinExistence type="predicted"/>
<feature type="compositionally biased region" description="Polar residues" evidence="2">
    <location>
        <begin position="126"/>
        <end position="139"/>
    </location>
</feature>
<evidence type="ECO:0000256" key="1">
    <source>
        <dbReference type="SAM" id="Coils"/>
    </source>
</evidence>
<evidence type="ECO:0000256" key="2">
    <source>
        <dbReference type="SAM" id="MobiDB-lite"/>
    </source>
</evidence>
<dbReference type="EMBL" id="CAJVPS010001717">
    <property type="protein sequence ID" value="CAG8548519.1"/>
    <property type="molecule type" value="Genomic_DNA"/>
</dbReference>
<dbReference type="AlphaFoldDB" id="A0A9N9FNC1"/>
<dbReference type="PANTHER" id="PTHR38120">
    <property type="entry name" value="EXPRESSED PROTEIN"/>
    <property type="match status" value="1"/>
</dbReference>
<comment type="caution">
    <text evidence="3">The sequence shown here is derived from an EMBL/GenBank/DDBJ whole genome shotgun (WGS) entry which is preliminary data.</text>
</comment>
<evidence type="ECO:0000313" key="3">
    <source>
        <dbReference type="EMBL" id="CAG8548519.1"/>
    </source>
</evidence>
<keyword evidence="4" id="KW-1185">Reference proteome</keyword>
<organism evidence="3 4">
    <name type="scientific">Ambispora leptoticha</name>
    <dbReference type="NCBI Taxonomy" id="144679"/>
    <lineage>
        <taxon>Eukaryota</taxon>
        <taxon>Fungi</taxon>
        <taxon>Fungi incertae sedis</taxon>
        <taxon>Mucoromycota</taxon>
        <taxon>Glomeromycotina</taxon>
        <taxon>Glomeromycetes</taxon>
        <taxon>Archaeosporales</taxon>
        <taxon>Ambisporaceae</taxon>
        <taxon>Ambispora</taxon>
    </lineage>
</organism>
<reference evidence="3" key="1">
    <citation type="submission" date="2021-06" db="EMBL/GenBank/DDBJ databases">
        <authorList>
            <person name="Kallberg Y."/>
            <person name="Tangrot J."/>
            <person name="Rosling A."/>
        </authorList>
    </citation>
    <scope>NUCLEOTIDE SEQUENCE</scope>
    <source>
        <strain evidence="3">FL130A</strain>
    </source>
</reference>
<dbReference type="PANTHER" id="PTHR38120:SF1">
    <property type="entry name" value="M PROTEIN, SEROTYPE 2.1"/>
    <property type="match status" value="1"/>
</dbReference>
<feature type="compositionally biased region" description="Polar residues" evidence="2">
    <location>
        <begin position="275"/>
        <end position="292"/>
    </location>
</feature>